<accession>A0A4V2G524</accession>
<organism evidence="1 2">
    <name type="scientific">Edaphobacter modestus</name>
    <dbReference type="NCBI Taxonomy" id="388466"/>
    <lineage>
        <taxon>Bacteria</taxon>
        <taxon>Pseudomonadati</taxon>
        <taxon>Acidobacteriota</taxon>
        <taxon>Terriglobia</taxon>
        <taxon>Terriglobales</taxon>
        <taxon>Acidobacteriaceae</taxon>
        <taxon>Edaphobacter</taxon>
    </lineage>
</organism>
<reference evidence="1 2" key="1">
    <citation type="submission" date="2019-02" db="EMBL/GenBank/DDBJ databases">
        <title>Genomic Encyclopedia of Archaeal and Bacterial Type Strains, Phase II (KMG-II): from individual species to whole genera.</title>
        <authorList>
            <person name="Goeker M."/>
        </authorList>
    </citation>
    <scope>NUCLEOTIDE SEQUENCE [LARGE SCALE GENOMIC DNA]</scope>
    <source>
        <strain evidence="1 2">DSM 18101</strain>
    </source>
</reference>
<name>A0A4V2G524_9BACT</name>
<keyword evidence="2" id="KW-1185">Reference proteome</keyword>
<dbReference type="EMBL" id="SHKW01000001">
    <property type="protein sequence ID" value="RZU43236.1"/>
    <property type="molecule type" value="Genomic_DNA"/>
</dbReference>
<dbReference type="Proteomes" id="UP000292958">
    <property type="component" value="Unassembled WGS sequence"/>
</dbReference>
<protein>
    <submittedName>
        <fullName evidence="1">Uncharacterized protein</fullName>
    </submittedName>
</protein>
<evidence type="ECO:0000313" key="2">
    <source>
        <dbReference type="Proteomes" id="UP000292958"/>
    </source>
</evidence>
<comment type="caution">
    <text evidence="1">The sequence shown here is derived from an EMBL/GenBank/DDBJ whole genome shotgun (WGS) entry which is preliminary data.</text>
</comment>
<dbReference type="AlphaFoldDB" id="A0A4V2G524"/>
<gene>
    <name evidence="1" type="ORF">BDD14_4872</name>
</gene>
<evidence type="ECO:0000313" key="1">
    <source>
        <dbReference type="EMBL" id="RZU43236.1"/>
    </source>
</evidence>
<proteinExistence type="predicted"/>
<sequence length="30" mass="3612">MRMIRRHRLLCNPKVAGEIQFINKRFDVVA</sequence>